<dbReference type="PDBsum" id="3WOE"/>
<evidence type="ECO:0000313" key="2">
    <source>
        <dbReference type="EMBL" id="ABU96872.1"/>
    </source>
</evidence>
<dbReference type="KEGG" id="vg:5600413"/>
<keyword evidence="3" id="KW-1185">Reference proteome</keyword>
<reference evidence="6" key="3">
    <citation type="journal article" date="2018" name="Nucleic Acids Res.">
        <title>A Thermus phage protein inhibits host RNA polymerase by preventing template DNA strand loading during open promoter complex formation.</title>
        <authorList>
            <person name="Ooi W.Y."/>
            <person name="Murayama Y."/>
            <person name="Mekler V."/>
            <person name="Minakhin L."/>
            <person name="Severinov K."/>
            <person name="Yokoyama S."/>
            <person name="Sekine S.I."/>
        </authorList>
    </citation>
    <scope>X-RAY CRYSTALLOGRAPHY (4.00 ANGSTROMS)</scope>
</reference>
<dbReference type="Proteomes" id="UP000001132">
    <property type="component" value="Segment"/>
</dbReference>
<dbReference type="SMR" id="A7XX65"/>
<evidence type="ECO:0007829" key="5">
    <source>
        <dbReference type="PDB" id="3WOE"/>
    </source>
</evidence>
<dbReference type="PDBsum" id="3WOF"/>
<dbReference type="PDBsum" id="5XJ0"/>
<dbReference type="InterPro" id="IPR057276">
    <property type="entry name" value="P23-45_gp39_N"/>
</dbReference>
<sequence length="141" mass="16216">MVEGFVEPYIRLFEAIPDAETELATFYDADLDTLPPRMFLPSGDLYTPPGPVRLEEIKRKRRVRLVKVSIYRFEHVGLGLAARPYAYAYAWQGDNGILHLYHAPVVLEDVPEVLELDEVTYNESYVRLMRAMGHVDAFIDL</sequence>
<evidence type="ECO:0000313" key="3">
    <source>
        <dbReference type="Proteomes" id="UP000001132"/>
    </source>
</evidence>
<evidence type="ECO:0007829" key="6">
    <source>
        <dbReference type="PDB" id="5XJ0"/>
    </source>
</evidence>
<dbReference type="Gene3D" id="2.30.30.1250">
    <property type="match status" value="1"/>
</dbReference>
<dbReference type="EMBL" id="EU100883">
    <property type="protein sequence ID" value="ABU96872.1"/>
    <property type="molecule type" value="Genomic_DNA"/>
</dbReference>
<evidence type="ECO:0000259" key="1">
    <source>
        <dbReference type="Pfam" id="PF20760"/>
    </source>
</evidence>
<accession>A7XX65</accession>
<reference evidence="4 5" key="2">
    <citation type="journal article" date="2014" name="Genes Dev.">
        <title>Structural basis for promoter specificity switching of RNA polymerase by a phage factor.</title>
        <authorList>
            <person name="Tagami S."/>
            <person name="Sekine S."/>
            <person name="Minakhin L."/>
            <person name="Esyunina D."/>
            <person name="Akasaka R."/>
            <person name="Shirouzu M."/>
            <person name="Kulbachinskiy A."/>
            <person name="Severinov K."/>
            <person name="Yokoyama S."/>
        </authorList>
    </citation>
    <scope>X-RAY CRYSTALLOGRAPHY (2.35 ANGSTROMS) OF 6-109</scope>
</reference>
<dbReference type="PDB" id="3WOF">
    <property type="method" value="X-ray"/>
    <property type="resolution" value="3.30 A"/>
    <property type="chains" value="B/D/F/H/J/L/N/P/R/T/V/X=6-132"/>
</dbReference>
<keyword evidence="4 5" id="KW-0002">3D-structure</keyword>
<dbReference type="PDB" id="3WOE">
    <property type="method" value="X-ray"/>
    <property type="resolution" value="2.35 A"/>
    <property type="chains" value="B/D=6-109"/>
</dbReference>
<organismHost>
    <name type="scientific">Thermus thermophilus</name>
    <dbReference type="NCBI Taxonomy" id="274"/>
</organismHost>
<proteinExistence type="evidence at protein level"/>
<organism evidence="2 3">
    <name type="scientific">Thermus virus P23-45</name>
    <name type="common">Thermus thermophilus phage P23-45</name>
    <dbReference type="NCBI Taxonomy" id="2914006"/>
    <lineage>
        <taxon>Viruses</taxon>
        <taxon>Duplodnaviria</taxon>
        <taxon>Heunggongvirae</taxon>
        <taxon>Uroviricota</taxon>
        <taxon>Caudoviricetes</taxon>
        <taxon>Oshimavirus</taxon>
        <taxon>Oshimavirus P2345</taxon>
    </lineage>
</organism>
<protein>
    <recommendedName>
        <fullName evidence="1">Thermus phage P23-45 gp39 N-terminal domain-containing protein</fullName>
    </recommendedName>
</protein>
<name>A7XX65_BP234</name>
<reference evidence="2 3" key="1">
    <citation type="journal article" date="2008" name="J. Mol. Biol.">
        <title>Genome comparison and proteomic characterization of Thermus thermophilus bacteriophages P23-45 and P74-26: siphoviruses with triplex-forming sequences and the longest known tails.</title>
        <authorList>
            <person name="Minakhin L."/>
            <person name="Goel M."/>
            <person name="Berdygulova Z."/>
            <person name="Ramanculov E."/>
            <person name="Florens L."/>
            <person name="Glazko G."/>
            <person name="Karamychev V.N."/>
            <person name="Slesarev A.I."/>
            <person name="Kozyavkin S.A."/>
            <person name="Khromov I."/>
            <person name="Ackermann H.W."/>
            <person name="Washburn M."/>
            <person name="Mushegian A."/>
            <person name="Severinov K."/>
        </authorList>
    </citation>
    <scope>NUCLEOTIDE SEQUENCE</scope>
</reference>
<evidence type="ECO:0007829" key="4">
    <source>
        <dbReference type="PDB" id="3WOD"/>
    </source>
</evidence>
<dbReference type="RefSeq" id="YP_001467892.1">
    <property type="nucleotide sequence ID" value="NC_009803.1"/>
</dbReference>
<dbReference type="PDBsum" id="3WOD"/>
<dbReference type="Pfam" id="PF20760">
    <property type="entry name" value="P23-45_gp39_N"/>
    <property type="match status" value="1"/>
</dbReference>
<feature type="domain" description="Thermus phage P23-45 gp39 N-terminal" evidence="1">
    <location>
        <begin position="15"/>
        <end position="107"/>
    </location>
</feature>
<gene>
    <name evidence="2" type="ORF">P23p39</name>
</gene>
<dbReference type="PDB" id="3WOD">
    <property type="method" value="X-ray"/>
    <property type="resolution" value="3.60 A"/>
    <property type="chains" value="G/H=1-141"/>
</dbReference>
<dbReference type="PDB" id="5XJ0">
    <property type="method" value="X-ray"/>
    <property type="resolution" value="4.00 A"/>
    <property type="chains" value="G/H=1-141"/>
</dbReference>
<dbReference type="GeneID" id="5600413"/>